<evidence type="ECO:0000313" key="2">
    <source>
        <dbReference type="Proteomes" id="UP000322234"/>
    </source>
</evidence>
<keyword evidence="2" id="KW-1185">Reference proteome</keyword>
<sequence>MLNLWKRSSWALRRETWRDRAGHLAFSVGLDSVPRRMWKRPLDGAPGLEAKKKY</sequence>
<name>A0A6B0S2F7_9CETA</name>
<dbReference type="AlphaFoldDB" id="A0A6B0S2F7"/>
<proteinExistence type="predicted"/>
<organism evidence="1 2">
    <name type="scientific">Bos mutus</name>
    <name type="common">wild yak</name>
    <dbReference type="NCBI Taxonomy" id="72004"/>
    <lineage>
        <taxon>Eukaryota</taxon>
        <taxon>Metazoa</taxon>
        <taxon>Chordata</taxon>
        <taxon>Craniata</taxon>
        <taxon>Vertebrata</taxon>
        <taxon>Euteleostomi</taxon>
        <taxon>Mammalia</taxon>
        <taxon>Eutheria</taxon>
        <taxon>Laurasiatheria</taxon>
        <taxon>Artiodactyla</taxon>
        <taxon>Ruminantia</taxon>
        <taxon>Pecora</taxon>
        <taxon>Bovidae</taxon>
        <taxon>Bovinae</taxon>
        <taxon>Bos</taxon>
    </lineage>
</organism>
<reference evidence="1" key="1">
    <citation type="submission" date="2019-10" db="EMBL/GenBank/DDBJ databases">
        <title>The sequence and de novo assembly of the wild yak genome.</title>
        <authorList>
            <person name="Liu Y."/>
        </authorList>
    </citation>
    <scope>NUCLEOTIDE SEQUENCE [LARGE SCALE GENOMIC DNA]</scope>
    <source>
        <strain evidence="1">WY2019</strain>
    </source>
</reference>
<gene>
    <name evidence="1" type="ORF">E5288_WYG001863</name>
</gene>
<evidence type="ECO:0000313" key="1">
    <source>
        <dbReference type="EMBL" id="MXQ93563.1"/>
    </source>
</evidence>
<dbReference type="EMBL" id="VBQZ03000094">
    <property type="protein sequence ID" value="MXQ93563.1"/>
    <property type="molecule type" value="Genomic_DNA"/>
</dbReference>
<dbReference type="Proteomes" id="UP000322234">
    <property type="component" value="Unassembled WGS sequence"/>
</dbReference>
<comment type="caution">
    <text evidence="1">The sequence shown here is derived from an EMBL/GenBank/DDBJ whole genome shotgun (WGS) entry which is preliminary data.</text>
</comment>
<protein>
    <submittedName>
        <fullName evidence="1">Uncharacterized protein</fullName>
    </submittedName>
</protein>
<accession>A0A6B0S2F7</accession>